<accession>A0A3D9ZZ72</accession>
<dbReference type="OrthoDB" id="5422338at2"/>
<organism evidence="2 3">
    <name type="scientific">Asanoa ferruginea</name>
    <dbReference type="NCBI Taxonomy" id="53367"/>
    <lineage>
        <taxon>Bacteria</taxon>
        <taxon>Bacillati</taxon>
        <taxon>Actinomycetota</taxon>
        <taxon>Actinomycetes</taxon>
        <taxon>Micromonosporales</taxon>
        <taxon>Micromonosporaceae</taxon>
        <taxon>Asanoa</taxon>
    </lineage>
</organism>
<name>A0A3D9ZZ72_9ACTN</name>
<dbReference type="PRINTS" id="PR00412">
    <property type="entry name" value="EPOXHYDRLASE"/>
</dbReference>
<dbReference type="GO" id="GO:0003824">
    <property type="term" value="F:catalytic activity"/>
    <property type="evidence" value="ECO:0007669"/>
    <property type="project" value="InterPro"/>
</dbReference>
<feature type="domain" description="AB hydrolase-1" evidence="1">
    <location>
        <begin position="29"/>
        <end position="287"/>
    </location>
</feature>
<sequence length="309" mass="32548">MPERTTVTLPDGVRLHVEVSGADDAPVTVFLLHGWTLDTRTWHRQLTGLPEALGTPVRLVAYDARGHGRSDDTSRPGATLAQLGDDLAEVISAIAPTGPIVLAGHSLGGMTIMEFAHGHPRMFAQRVAGLVFISTTAEGHTHTAYGLPPRITRIIRLAETTGAGILARGGSWRVHRYLLRALAPSLRWLLFGNRCASEDLIVTTAAVARAQLTAIGAFRSSVGEQQRLTTLAALGNLPAAALVGDRDRLTPPACAESIAGALPDAELTVCPGAGHMLMLERPAIVTAALAEVVRAAQGDYLDPADLQAA</sequence>
<dbReference type="Gene3D" id="3.40.50.1820">
    <property type="entry name" value="alpha/beta hydrolase"/>
    <property type="match status" value="1"/>
</dbReference>
<dbReference type="PANTHER" id="PTHR43798:SF33">
    <property type="entry name" value="HYDROLASE, PUTATIVE (AFU_ORTHOLOGUE AFUA_2G14860)-RELATED"/>
    <property type="match status" value="1"/>
</dbReference>
<dbReference type="Proteomes" id="UP000256913">
    <property type="component" value="Unassembled WGS sequence"/>
</dbReference>
<evidence type="ECO:0000313" key="3">
    <source>
        <dbReference type="Proteomes" id="UP000256913"/>
    </source>
</evidence>
<dbReference type="SUPFAM" id="SSF53474">
    <property type="entry name" value="alpha/beta-Hydrolases"/>
    <property type="match status" value="1"/>
</dbReference>
<dbReference type="RefSeq" id="WP_116077297.1">
    <property type="nucleotide sequence ID" value="NZ_BONB01000005.1"/>
</dbReference>
<dbReference type="Pfam" id="PF12697">
    <property type="entry name" value="Abhydrolase_6"/>
    <property type="match status" value="1"/>
</dbReference>
<comment type="caution">
    <text evidence="2">The sequence shown here is derived from an EMBL/GenBank/DDBJ whole genome shotgun (WGS) entry which is preliminary data.</text>
</comment>
<dbReference type="InterPro" id="IPR050266">
    <property type="entry name" value="AB_hydrolase_sf"/>
</dbReference>
<evidence type="ECO:0000313" key="2">
    <source>
        <dbReference type="EMBL" id="REG02402.1"/>
    </source>
</evidence>
<keyword evidence="3" id="KW-1185">Reference proteome</keyword>
<dbReference type="InterPro" id="IPR029058">
    <property type="entry name" value="AB_hydrolase_fold"/>
</dbReference>
<dbReference type="EMBL" id="QUMQ01000001">
    <property type="protein sequence ID" value="REG02402.1"/>
    <property type="molecule type" value="Genomic_DNA"/>
</dbReference>
<dbReference type="InterPro" id="IPR000073">
    <property type="entry name" value="AB_hydrolase_1"/>
</dbReference>
<protein>
    <submittedName>
        <fullName evidence="2">Pimeloyl-ACP methyl ester carboxylesterase</fullName>
    </submittedName>
</protein>
<gene>
    <name evidence="2" type="ORF">DFJ67_8497</name>
</gene>
<reference evidence="2 3" key="1">
    <citation type="submission" date="2018-08" db="EMBL/GenBank/DDBJ databases">
        <title>Sequencing the genomes of 1000 actinobacteria strains.</title>
        <authorList>
            <person name="Klenk H.-P."/>
        </authorList>
    </citation>
    <scope>NUCLEOTIDE SEQUENCE [LARGE SCALE GENOMIC DNA]</scope>
    <source>
        <strain evidence="2 3">DSM 44099</strain>
    </source>
</reference>
<evidence type="ECO:0000259" key="1">
    <source>
        <dbReference type="Pfam" id="PF12697"/>
    </source>
</evidence>
<proteinExistence type="predicted"/>
<dbReference type="AlphaFoldDB" id="A0A3D9ZZ72"/>
<dbReference type="PANTHER" id="PTHR43798">
    <property type="entry name" value="MONOACYLGLYCEROL LIPASE"/>
    <property type="match status" value="1"/>
</dbReference>
<dbReference type="GO" id="GO:0016020">
    <property type="term" value="C:membrane"/>
    <property type="evidence" value="ECO:0007669"/>
    <property type="project" value="TreeGrafter"/>
</dbReference>
<dbReference type="InterPro" id="IPR000639">
    <property type="entry name" value="Epox_hydrolase-like"/>
</dbReference>